<feature type="signal peptide" evidence="1">
    <location>
        <begin position="1"/>
        <end position="22"/>
    </location>
</feature>
<reference evidence="2" key="1">
    <citation type="journal article" date="2014" name="Int. J. Syst. Evol. Microbiol.">
        <title>Complete genome sequence of Corynebacterium casei LMG S-19264T (=DSM 44701T), isolated from a smear-ripened cheese.</title>
        <authorList>
            <consortium name="US DOE Joint Genome Institute (JGI-PGF)"/>
            <person name="Walter F."/>
            <person name="Albersmeier A."/>
            <person name="Kalinowski J."/>
            <person name="Ruckert C."/>
        </authorList>
    </citation>
    <scope>NUCLEOTIDE SEQUENCE</scope>
    <source>
        <strain evidence="2">KCTC 12870</strain>
    </source>
</reference>
<sequence length="239" mass="25656">MRVFFICLSAVCALIISAVIVAKPWVTIHHAEPIVVKGYAERPVSADAGSLTAYVTTTGQTNAEAYESAGEALKKVQALSTGILGADIESVELPTSVQSVAKLNAAGKKTNVVDFYQVSRSLRFNTKNVTGLEKLGRALYDLNADGMRIEVSGPSFFVSDLDGIKLELVKEATSNGKERAQIMADSSGEKLGPLVAARQGVIQITKKNSTETESWGIYDTETIDKVVKLVVTVEYQIGR</sequence>
<dbReference type="AlphaFoldDB" id="A0A8J3GET6"/>
<evidence type="ECO:0008006" key="4">
    <source>
        <dbReference type="Google" id="ProtNLM"/>
    </source>
</evidence>
<evidence type="ECO:0000313" key="3">
    <source>
        <dbReference type="Proteomes" id="UP000642829"/>
    </source>
</evidence>
<dbReference type="Pfam" id="PF04402">
    <property type="entry name" value="SIMPL"/>
    <property type="match status" value="1"/>
</dbReference>
<organism evidence="2 3">
    <name type="scientific">Cerasicoccus arenae</name>
    <dbReference type="NCBI Taxonomy" id="424488"/>
    <lineage>
        <taxon>Bacteria</taxon>
        <taxon>Pseudomonadati</taxon>
        <taxon>Verrucomicrobiota</taxon>
        <taxon>Opitutia</taxon>
        <taxon>Puniceicoccales</taxon>
        <taxon>Cerasicoccaceae</taxon>
        <taxon>Cerasicoccus</taxon>
    </lineage>
</organism>
<dbReference type="PANTHER" id="PTHR34387:SF2">
    <property type="entry name" value="SLR1258 PROTEIN"/>
    <property type="match status" value="1"/>
</dbReference>
<evidence type="ECO:0000256" key="1">
    <source>
        <dbReference type="SAM" id="SignalP"/>
    </source>
</evidence>
<gene>
    <name evidence="2" type="ORF">GCM10007047_31430</name>
</gene>
<accession>A0A8J3GET6</accession>
<dbReference type="EMBL" id="BMXG01000026">
    <property type="protein sequence ID" value="GHC11795.1"/>
    <property type="molecule type" value="Genomic_DNA"/>
</dbReference>
<dbReference type="InterPro" id="IPR052022">
    <property type="entry name" value="26kDa_periplasmic_antigen"/>
</dbReference>
<dbReference type="Gene3D" id="3.30.110.170">
    <property type="entry name" value="Protein of unknown function (DUF541), domain 1"/>
    <property type="match status" value="1"/>
</dbReference>
<feature type="chain" id="PRO_5035144552" description="SIMPL domain-containing protein" evidence="1">
    <location>
        <begin position="23"/>
        <end position="239"/>
    </location>
</feature>
<dbReference type="Proteomes" id="UP000642829">
    <property type="component" value="Unassembled WGS sequence"/>
</dbReference>
<reference evidence="2" key="2">
    <citation type="submission" date="2020-09" db="EMBL/GenBank/DDBJ databases">
        <authorList>
            <person name="Sun Q."/>
            <person name="Kim S."/>
        </authorList>
    </citation>
    <scope>NUCLEOTIDE SEQUENCE</scope>
    <source>
        <strain evidence="2">KCTC 12870</strain>
    </source>
</reference>
<dbReference type="GO" id="GO:0006974">
    <property type="term" value="P:DNA damage response"/>
    <property type="evidence" value="ECO:0007669"/>
    <property type="project" value="TreeGrafter"/>
</dbReference>
<evidence type="ECO:0000313" key="2">
    <source>
        <dbReference type="EMBL" id="GHC11795.1"/>
    </source>
</evidence>
<dbReference type="RefSeq" id="WP_189516996.1">
    <property type="nucleotide sequence ID" value="NZ_BMXG01000026.1"/>
</dbReference>
<dbReference type="Gene3D" id="3.30.70.2970">
    <property type="entry name" value="Protein of unknown function (DUF541), domain 2"/>
    <property type="match status" value="1"/>
</dbReference>
<protein>
    <recommendedName>
        <fullName evidence="4">SIMPL domain-containing protein</fullName>
    </recommendedName>
</protein>
<keyword evidence="3" id="KW-1185">Reference proteome</keyword>
<dbReference type="InterPro" id="IPR007497">
    <property type="entry name" value="SIMPL/DUF541"/>
</dbReference>
<proteinExistence type="predicted"/>
<keyword evidence="1" id="KW-0732">Signal</keyword>
<name>A0A8J3GET6_9BACT</name>
<dbReference type="PANTHER" id="PTHR34387">
    <property type="entry name" value="SLR1258 PROTEIN"/>
    <property type="match status" value="1"/>
</dbReference>
<comment type="caution">
    <text evidence="2">The sequence shown here is derived from an EMBL/GenBank/DDBJ whole genome shotgun (WGS) entry which is preliminary data.</text>
</comment>